<accession>A0ABT1IC50</accession>
<organism evidence="2 3">
    <name type="scientific">Actinokineospora diospyrosa</name>
    <dbReference type="NCBI Taxonomy" id="103728"/>
    <lineage>
        <taxon>Bacteria</taxon>
        <taxon>Bacillati</taxon>
        <taxon>Actinomycetota</taxon>
        <taxon>Actinomycetes</taxon>
        <taxon>Pseudonocardiales</taxon>
        <taxon>Pseudonocardiaceae</taxon>
        <taxon>Actinokineospora</taxon>
    </lineage>
</organism>
<dbReference type="PANTHER" id="PTHR19959">
    <property type="entry name" value="KINESIN LIGHT CHAIN"/>
    <property type="match status" value="1"/>
</dbReference>
<feature type="domain" description="CHAT" evidence="1">
    <location>
        <begin position="1104"/>
        <end position="1372"/>
    </location>
</feature>
<reference evidence="2 3" key="1">
    <citation type="submission" date="2022-06" db="EMBL/GenBank/DDBJ databases">
        <title>Genomic Encyclopedia of Archaeal and Bacterial Type Strains, Phase II (KMG-II): from individual species to whole genera.</title>
        <authorList>
            <person name="Goeker M."/>
        </authorList>
    </citation>
    <scope>NUCLEOTIDE SEQUENCE [LARGE SCALE GENOMIC DNA]</scope>
    <source>
        <strain evidence="2 3">DSM 44255</strain>
    </source>
</reference>
<dbReference type="EMBL" id="JAMTCO010000006">
    <property type="protein sequence ID" value="MCP2269941.1"/>
    <property type="molecule type" value="Genomic_DNA"/>
</dbReference>
<dbReference type="Proteomes" id="UP001205185">
    <property type="component" value="Unassembled WGS sequence"/>
</dbReference>
<sequence>MSDARDLDAVIDELDRRVGDFGRDSDPATVLDEAGSELLAHAWELARSTEISAWTAFVLARFHWCRYIALPDGHDQRDFSVAVELFTELRRIDPDAVPPPILDLLRSMEDDPGSAYNDSGARLYGLFEETGDGAALDDAITMFTKALAACPADAPNRGWYLSNASGAHLSRFDVAGDPADLDTAIGFGAQAAAAPGADENRAAAMSNYAIALRTRHEVAGALEDLEAAIDAIRAAIGALPAGHPHVNGYLSSLATTLRTRFERSHQRADIDEALATAQRALDTAPPDDAERPSYLSSLSNCGFTRYDWYRDVADLDLAIAAGRAAVQQTPIGAPERLKYLSNLGNALREQYVRTGSLDDLTAGIAAAREAVAEAPPRHSSRSAMLSNLAGLLRTKAARTGTVTDIDEAVAAAREAAEAEPGGPNRPTVFATYAAALLLRFERVGDPADLDAAIVAATTAVETEYVDDRGSRLSELSSALLQRYVTRGDRADLDAAVQTGRDAVTAASGTPDLARLLSNLAYTLRLRAEVTDDTSDLDDAVTAGQAAVDSMPPGQQGRAGFLVNLSSALAARFLRTGRTTDLHAAVGRSREALTQLPDDHADVPGLLNLLGLVLSLRFERTGRLADVDEAVVLARRAVAMTPGDHPERSSHLGNLAAVLRVRFRRTAVLADLDEAVEVGRAAVAAMPEAHSARGGYLSNLGIALRSRFEAREDPADLEAAIEASSQAVELTEAGANRAQYLSNLSGVLLSAFEYNPEALEYIDAMVAAAAEAVDTAPADHVERGRYLANLGNALITRGKPDDLARAVEVTAAAVRVTPVDDPDHVGFLFAAGHARHTANPTTGIPEEWRTAARSPIGAPDIRLRAAWIWGDTAASLGDPADAAEAFALAVSLLPVLAWRGLDQSARERHLWHWSGLASDACALALRAGDPRRAVEVLEQGRSVTWNQVTQTRADLTAARAAAPALVDRLDELRAALDAPEPLPELAVLDRERLAQARRRLAEEWDEVVDRVRALDGFASFLAAEPYEDLAAQAAAGPVVIVNLSRHGCAAIVVTHDEPVVVDLPDLSHAAAVERANLLLRTRGAAEDDRTFANLRAAHKALLDVLAWTYDTIVEPVLARCGAPRLWWCPTGPLTMLPLHAAGHYTPERTVSALDDVVSSYLPTISTLRRARAEPSSAEARALVVDQSSARHGLPPLPFAAAETGRVRAHLPVGTTLTADAATADAVLAALATHPWAHLSCHGAQHPIEPATSALYLYDRPLSVVEIARHRFPAGQLAYLSACETSTGGVRVLDEAMHLSAAFQVAGFRHVIATLWTIPDDLSMTLAADVYSALTAGGVPDADRSARALRDAVQRLRAQFPHAPLSWASFVHSGP</sequence>
<dbReference type="SUPFAM" id="SSF48452">
    <property type="entry name" value="TPR-like"/>
    <property type="match status" value="2"/>
</dbReference>
<dbReference type="Gene3D" id="1.25.40.10">
    <property type="entry name" value="Tetratricopeptide repeat domain"/>
    <property type="match status" value="4"/>
</dbReference>
<proteinExistence type="predicted"/>
<protein>
    <submittedName>
        <fullName evidence="2">CHAT domain-containing protein</fullName>
    </submittedName>
</protein>
<dbReference type="Pfam" id="PF13374">
    <property type="entry name" value="TPR_10"/>
    <property type="match status" value="1"/>
</dbReference>
<dbReference type="InterPro" id="IPR024983">
    <property type="entry name" value="CHAT_dom"/>
</dbReference>
<dbReference type="Pfam" id="PF12770">
    <property type="entry name" value="CHAT"/>
    <property type="match status" value="1"/>
</dbReference>
<evidence type="ECO:0000313" key="3">
    <source>
        <dbReference type="Proteomes" id="UP001205185"/>
    </source>
</evidence>
<dbReference type="InterPro" id="IPR011990">
    <property type="entry name" value="TPR-like_helical_dom_sf"/>
</dbReference>
<comment type="caution">
    <text evidence="2">The sequence shown here is derived from an EMBL/GenBank/DDBJ whole genome shotgun (WGS) entry which is preliminary data.</text>
</comment>
<dbReference type="RefSeq" id="WP_253886926.1">
    <property type="nucleotide sequence ID" value="NZ_BAAAVB010000013.1"/>
</dbReference>
<keyword evidence="3" id="KW-1185">Reference proteome</keyword>
<evidence type="ECO:0000313" key="2">
    <source>
        <dbReference type="EMBL" id="MCP2269941.1"/>
    </source>
</evidence>
<evidence type="ECO:0000259" key="1">
    <source>
        <dbReference type="Pfam" id="PF12770"/>
    </source>
</evidence>
<gene>
    <name evidence="2" type="ORF">LV75_002442</name>
</gene>
<name>A0ABT1IC50_9PSEU</name>
<dbReference type="PANTHER" id="PTHR19959:SF119">
    <property type="entry name" value="FUNGAL LIPASE-LIKE DOMAIN-CONTAINING PROTEIN"/>
    <property type="match status" value="1"/>
</dbReference>